<evidence type="ECO:0000313" key="2">
    <source>
        <dbReference type="Proteomes" id="UP001157915"/>
    </source>
</evidence>
<protein>
    <submittedName>
        <fullName evidence="1">Uncharacterized protein</fullName>
    </submittedName>
</protein>
<dbReference type="EMBL" id="FXUA01000003">
    <property type="protein sequence ID" value="SMP21089.1"/>
    <property type="molecule type" value="Genomic_DNA"/>
</dbReference>
<sequence length="29" mass="3307">MFFSTLPFEMKLIKVPDFDVGNLDNFLAG</sequence>
<reference evidence="1 2" key="1">
    <citation type="submission" date="2017-05" db="EMBL/GenBank/DDBJ databases">
        <authorList>
            <person name="Varghese N."/>
            <person name="Submissions S."/>
        </authorList>
    </citation>
    <scope>NUCLEOTIDE SEQUENCE [LARGE SCALE GENOMIC DNA]</scope>
    <source>
        <strain evidence="1 2">DSM 15360</strain>
    </source>
</reference>
<organism evidence="1 2">
    <name type="scientific">Algoriphagus winogradskyi</name>
    <dbReference type="NCBI Taxonomy" id="237017"/>
    <lineage>
        <taxon>Bacteria</taxon>
        <taxon>Pseudomonadati</taxon>
        <taxon>Bacteroidota</taxon>
        <taxon>Cytophagia</taxon>
        <taxon>Cytophagales</taxon>
        <taxon>Cyclobacteriaceae</taxon>
        <taxon>Algoriphagus</taxon>
    </lineage>
</organism>
<name>A0ABY1NYB2_9BACT</name>
<proteinExistence type="predicted"/>
<accession>A0ABY1NYB2</accession>
<evidence type="ECO:0000313" key="1">
    <source>
        <dbReference type="EMBL" id="SMP21089.1"/>
    </source>
</evidence>
<gene>
    <name evidence="1" type="ORF">SAMN06265367_103230</name>
</gene>
<comment type="caution">
    <text evidence="1">The sequence shown here is derived from an EMBL/GenBank/DDBJ whole genome shotgun (WGS) entry which is preliminary data.</text>
</comment>
<dbReference type="Proteomes" id="UP001157915">
    <property type="component" value="Unassembled WGS sequence"/>
</dbReference>
<keyword evidence="2" id="KW-1185">Reference proteome</keyword>